<feature type="compositionally biased region" description="Low complexity" evidence="1">
    <location>
        <begin position="37"/>
        <end position="49"/>
    </location>
</feature>
<gene>
    <name evidence="2" type="ORF">BDK92_0023</name>
</gene>
<feature type="compositionally biased region" description="Pro residues" evidence="1">
    <location>
        <begin position="128"/>
        <end position="140"/>
    </location>
</feature>
<sequence length="307" mass="32598">MHPNDETKPEPVTNPVPIRSAEPPTDDRSTGRHRSPSGRGRLLRPPSGRAIRRRARKSRIRTLVSSTPVRLTLVTGLTCCLGFVAFTESRAATTQAPPLHATLADTGALSERLAAAQEQAASRNSPRAPIPTTPATPTPTPSVSASVKATTKPTPRKPAKPLKPKPVAGLDQAQMDNAAAIVKVGVRLGIPQRGLIVAIATAMQESNLYNLANPALPDSLELPNQGVGYDFDSVGLFQQRTSSGWGTVTDLMRPAYAAEAFFQALLQIPGWQQMSISGAAQAVQVSAFPDAYAQHEDRATTIVNALV</sequence>
<feature type="region of interest" description="Disordered" evidence="1">
    <location>
        <begin position="112"/>
        <end position="167"/>
    </location>
</feature>
<comment type="caution">
    <text evidence="2">The sequence shown here is derived from an EMBL/GenBank/DDBJ whole genome shotgun (WGS) entry which is preliminary data.</text>
</comment>
<feature type="region of interest" description="Disordered" evidence="1">
    <location>
        <begin position="1"/>
        <end position="58"/>
    </location>
</feature>
<name>A0A495JBP8_9ACTN</name>
<evidence type="ECO:0008006" key="4">
    <source>
        <dbReference type="Google" id="ProtNLM"/>
    </source>
</evidence>
<feature type="compositionally biased region" description="Basic residues" evidence="1">
    <location>
        <begin position="154"/>
        <end position="163"/>
    </location>
</feature>
<keyword evidence="3" id="KW-1185">Reference proteome</keyword>
<organism evidence="2 3">
    <name type="scientific">Micromonospora pisi</name>
    <dbReference type="NCBI Taxonomy" id="589240"/>
    <lineage>
        <taxon>Bacteria</taxon>
        <taxon>Bacillati</taxon>
        <taxon>Actinomycetota</taxon>
        <taxon>Actinomycetes</taxon>
        <taxon>Micromonosporales</taxon>
        <taxon>Micromonosporaceae</taxon>
        <taxon>Micromonospora</taxon>
    </lineage>
</organism>
<dbReference type="AlphaFoldDB" id="A0A495JBP8"/>
<dbReference type="EMBL" id="RBKT01000001">
    <property type="protein sequence ID" value="RKR85814.1"/>
    <property type="molecule type" value="Genomic_DNA"/>
</dbReference>
<evidence type="ECO:0000256" key="1">
    <source>
        <dbReference type="SAM" id="MobiDB-lite"/>
    </source>
</evidence>
<dbReference type="Proteomes" id="UP000277671">
    <property type="component" value="Unassembled WGS sequence"/>
</dbReference>
<dbReference type="RefSeq" id="WP_121153440.1">
    <property type="nucleotide sequence ID" value="NZ_RBKT01000001.1"/>
</dbReference>
<evidence type="ECO:0000313" key="3">
    <source>
        <dbReference type="Proteomes" id="UP000277671"/>
    </source>
</evidence>
<evidence type="ECO:0000313" key="2">
    <source>
        <dbReference type="EMBL" id="RKR85814.1"/>
    </source>
</evidence>
<feature type="compositionally biased region" description="Low complexity" evidence="1">
    <location>
        <begin position="141"/>
        <end position="153"/>
    </location>
</feature>
<proteinExistence type="predicted"/>
<protein>
    <recommendedName>
        <fullName evidence="4">Peptidase M23</fullName>
    </recommendedName>
</protein>
<accession>A0A495JBP8</accession>
<dbReference type="OrthoDB" id="5171895at2"/>
<reference evidence="2 3" key="1">
    <citation type="submission" date="2018-10" db="EMBL/GenBank/DDBJ databases">
        <title>Sequencing the genomes of 1000 actinobacteria strains.</title>
        <authorList>
            <person name="Klenk H.-P."/>
        </authorList>
    </citation>
    <scope>NUCLEOTIDE SEQUENCE [LARGE SCALE GENOMIC DNA]</scope>
    <source>
        <strain evidence="2 3">DSM 45175</strain>
    </source>
</reference>